<sequence>VGSARLAYDADFKLKAINHAKQHGNREAAREFNINESMVRKWRQQEDNLRLAKKTKVFAGIRQDAAGRSFSTVAVRIEAKAIANEMGIEDFKAGPSWCFRFMKRRQLSIRTRTTVCQRLPADYEEKVAMSRSYCKSKTAENNIERWGVDACGLFCHSGGLFRRPESGGERFLLRGGICPALRLW</sequence>
<feature type="domain" description="Brinker DNA-binding" evidence="3">
    <location>
        <begin position="5"/>
        <end position="52"/>
    </location>
</feature>
<evidence type="ECO:0000259" key="3">
    <source>
        <dbReference type="Pfam" id="PF09607"/>
    </source>
</evidence>
<dbReference type="Pfam" id="PF03221">
    <property type="entry name" value="HTH_Tnp_Tc5"/>
    <property type="match status" value="1"/>
</dbReference>
<dbReference type="InterPro" id="IPR009057">
    <property type="entry name" value="Homeodomain-like_sf"/>
</dbReference>
<dbReference type="InterPro" id="IPR018586">
    <property type="entry name" value="Brinker_DNA-bd"/>
</dbReference>
<dbReference type="AlphaFoldDB" id="A0A8C3TNX7"/>
<dbReference type="Ensembl" id="ENSCUST00005002720.1">
    <property type="protein sequence ID" value="ENSCUSP00005002582.1"/>
    <property type="gene ID" value="ENSCUSG00005001774.1"/>
</dbReference>
<protein>
    <recommendedName>
        <fullName evidence="6">HTH CENPB-type domain-containing protein</fullName>
    </recommendedName>
</protein>
<evidence type="ECO:0000256" key="1">
    <source>
        <dbReference type="ARBA" id="ARBA00023125"/>
    </source>
</evidence>
<reference evidence="4" key="1">
    <citation type="submission" date="2020-10" db="EMBL/GenBank/DDBJ databases">
        <title>Catharus ustulatus (Swainson's thrush) genome, bCatUst1, primary haplotype v2.</title>
        <authorList>
            <person name="Delmore K."/>
            <person name="Vafadar M."/>
            <person name="Formenti G."/>
            <person name="Chow W."/>
            <person name="Pelan S."/>
            <person name="Howe K."/>
            <person name="Rhie A."/>
            <person name="Mountcastle J."/>
            <person name="Haase B."/>
            <person name="Fedrigo O."/>
            <person name="Jarvis E.D."/>
        </authorList>
    </citation>
    <scope>NUCLEOTIDE SEQUENCE [LARGE SCALE GENOMIC DNA]</scope>
</reference>
<dbReference type="Gene3D" id="1.10.10.60">
    <property type="entry name" value="Homeodomain-like"/>
    <property type="match status" value="1"/>
</dbReference>
<evidence type="ECO:0000259" key="2">
    <source>
        <dbReference type="Pfam" id="PF03221"/>
    </source>
</evidence>
<evidence type="ECO:0000313" key="4">
    <source>
        <dbReference type="Ensembl" id="ENSCUSP00005002582.1"/>
    </source>
</evidence>
<keyword evidence="1" id="KW-0238">DNA-binding</keyword>
<reference evidence="4" key="2">
    <citation type="submission" date="2025-08" db="UniProtKB">
        <authorList>
            <consortium name="Ensembl"/>
        </authorList>
    </citation>
    <scope>IDENTIFICATION</scope>
</reference>
<keyword evidence="5" id="KW-1185">Reference proteome</keyword>
<evidence type="ECO:0008006" key="6">
    <source>
        <dbReference type="Google" id="ProtNLM"/>
    </source>
</evidence>
<dbReference type="SUPFAM" id="SSF46689">
    <property type="entry name" value="Homeodomain-like"/>
    <property type="match status" value="1"/>
</dbReference>
<dbReference type="Proteomes" id="UP000694563">
    <property type="component" value="Chromosome 5"/>
</dbReference>
<dbReference type="InterPro" id="IPR006600">
    <property type="entry name" value="HTH_CenpB_DNA-bd_dom"/>
</dbReference>
<accession>A0A8C3TNX7</accession>
<proteinExistence type="predicted"/>
<evidence type="ECO:0000313" key="5">
    <source>
        <dbReference type="Proteomes" id="UP000694563"/>
    </source>
</evidence>
<name>A0A8C3TNX7_CATUS</name>
<dbReference type="Pfam" id="PF09607">
    <property type="entry name" value="BrkDBD"/>
    <property type="match status" value="1"/>
</dbReference>
<dbReference type="GO" id="GO:0003677">
    <property type="term" value="F:DNA binding"/>
    <property type="evidence" value="ECO:0007669"/>
    <property type="project" value="UniProtKB-KW"/>
</dbReference>
<reference evidence="4" key="3">
    <citation type="submission" date="2025-09" db="UniProtKB">
        <authorList>
            <consortium name="Ensembl"/>
        </authorList>
    </citation>
    <scope>IDENTIFICATION</scope>
</reference>
<organism evidence="4 5">
    <name type="scientific">Catharus ustulatus</name>
    <name type="common">Russet-backed thrush</name>
    <name type="synonym">Hylocichla ustulatus</name>
    <dbReference type="NCBI Taxonomy" id="91951"/>
    <lineage>
        <taxon>Eukaryota</taxon>
        <taxon>Metazoa</taxon>
        <taxon>Chordata</taxon>
        <taxon>Craniata</taxon>
        <taxon>Vertebrata</taxon>
        <taxon>Euteleostomi</taxon>
        <taxon>Archelosauria</taxon>
        <taxon>Archosauria</taxon>
        <taxon>Dinosauria</taxon>
        <taxon>Saurischia</taxon>
        <taxon>Theropoda</taxon>
        <taxon>Coelurosauria</taxon>
        <taxon>Aves</taxon>
        <taxon>Neognathae</taxon>
        <taxon>Neoaves</taxon>
        <taxon>Telluraves</taxon>
        <taxon>Australaves</taxon>
        <taxon>Passeriformes</taxon>
        <taxon>Turdidae</taxon>
        <taxon>Catharus</taxon>
    </lineage>
</organism>
<feature type="domain" description="HTH CENPB-type" evidence="2">
    <location>
        <begin position="62"/>
        <end position="109"/>
    </location>
</feature>